<feature type="DNA-binding region" description="H-T-H motif" evidence="2">
    <location>
        <begin position="36"/>
        <end position="55"/>
    </location>
</feature>
<evidence type="ECO:0000313" key="5">
    <source>
        <dbReference type="Proteomes" id="UP000575898"/>
    </source>
</evidence>
<dbReference type="Pfam" id="PF00440">
    <property type="entry name" value="TetR_N"/>
    <property type="match status" value="1"/>
</dbReference>
<dbReference type="Pfam" id="PF17929">
    <property type="entry name" value="TetR_C_34"/>
    <property type="match status" value="1"/>
</dbReference>
<sequence>MARIRAIDDDEKKLKRQSILDAALRLYHDNTRELPSVSRIAEACGLAKGTVYLYFKTKEEIFLALLEEGFHRVLREIEQVVTEHATQPQALLDAYVNRYVAQVADQPDFLRLAAMTNAVLEQNLDQQIALQFKAELLRQLGQLGARLEQALPALNPGDGHRLLSRTYALTIGLWQVLDWPENVRCLVEQEEFRHARPDFFNELSIALRQLLKGALPI</sequence>
<keyword evidence="5" id="KW-1185">Reference proteome</keyword>
<dbReference type="GO" id="GO:0000976">
    <property type="term" value="F:transcription cis-regulatory region binding"/>
    <property type="evidence" value="ECO:0007669"/>
    <property type="project" value="TreeGrafter"/>
</dbReference>
<evidence type="ECO:0000256" key="1">
    <source>
        <dbReference type="ARBA" id="ARBA00023125"/>
    </source>
</evidence>
<dbReference type="Gene3D" id="1.10.357.10">
    <property type="entry name" value="Tetracycline Repressor, domain 2"/>
    <property type="match status" value="1"/>
</dbReference>
<dbReference type="EMBL" id="JACHHY010000005">
    <property type="protein sequence ID" value="MBB5017876.1"/>
    <property type="molecule type" value="Genomic_DNA"/>
</dbReference>
<dbReference type="PANTHER" id="PTHR30055:SF178">
    <property type="entry name" value="POSSIBLE TRANSCRIPTIONAL REGULATORY PROTEIN"/>
    <property type="match status" value="1"/>
</dbReference>
<feature type="domain" description="HTH tetR-type" evidence="3">
    <location>
        <begin position="13"/>
        <end position="73"/>
    </location>
</feature>
<dbReference type="RefSeq" id="WP_184036309.1">
    <property type="nucleotide sequence ID" value="NZ_JACHHY010000005.1"/>
</dbReference>
<dbReference type="Proteomes" id="UP000575898">
    <property type="component" value="Unassembled WGS sequence"/>
</dbReference>
<accession>A0A840MMZ2</accession>
<evidence type="ECO:0000256" key="2">
    <source>
        <dbReference type="PROSITE-ProRule" id="PRU00335"/>
    </source>
</evidence>
<dbReference type="SUPFAM" id="SSF46689">
    <property type="entry name" value="Homeodomain-like"/>
    <property type="match status" value="1"/>
</dbReference>
<dbReference type="InterPro" id="IPR001647">
    <property type="entry name" value="HTH_TetR"/>
</dbReference>
<dbReference type="InterPro" id="IPR009057">
    <property type="entry name" value="Homeodomain-like_sf"/>
</dbReference>
<protein>
    <submittedName>
        <fullName evidence="4">AcrR family transcriptional regulator</fullName>
    </submittedName>
</protein>
<organism evidence="4 5">
    <name type="scientific">Chitinivorax tropicus</name>
    <dbReference type="NCBI Taxonomy" id="714531"/>
    <lineage>
        <taxon>Bacteria</taxon>
        <taxon>Pseudomonadati</taxon>
        <taxon>Pseudomonadota</taxon>
        <taxon>Betaproteobacteria</taxon>
        <taxon>Chitinivorax</taxon>
    </lineage>
</organism>
<dbReference type="AlphaFoldDB" id="A0A840MMZ2"/>
<name>A0A840MMZ2_9PROT</name>
<evidence type="ECO:0000313" key="4">
    <source>
        <dbReference type="EMBL" id="MBB5017876.1"/>
    </source>
</evidence>
<dbReference type="PRINTS" id="PR00455">
    <property type="entry name" value="HTHTETR"/>
</dbReference>
<dbReference type="InterPro" id="IPR041483">
    <property type="entry name" value="TetR_C_34"/>
</dbReference>
<gene>
    <name evidence="4" type="ORF">HNQ59_001146</name>
</gene>
<proteinExistence type="predicted"/>
<dbReference type="GO" id="GO:0003700">
    <property type="term" value="F:DNA-binding transcription factor activity"/>
    <property type="evidence" value="ECO:0007669"/>
    <property type="project" value="TreeGrafter"/>
</dbReference>
<comment type="caution">
    <text evidence="4">The sequence shown here is derived from an EMBL/GenBank/DDBJ whole genome shotgun (WGS) entry which is preliminary data.</text>
</comment>
<reference evidence="4 5" key="1">
    <citation type="submission" date="2020-08" db="EMBL/GenBank/DDBJ databases">
        <title>Genomic Encyclopedia of Type Strains, Phase IV (KMG-IV): sequencing the most valuable type-strain genomes for metagenomic binning, comparative biology and taxonomic classification.</title>
        <authorList>
            <person name="Goeker M."/>
        </authorList>
    </citation>
    <scope>NUCLEOTIDE SEQUENCE [LARGE SCALE GENOMIC DNA]</scope>
    <source>
        <strain evidence="4 5">DSM 27165</strain>
    </source>
</reference>
<dbReference type="InterPro" id="IPR050109">
    <property type="entry name" value="HTH-type_TetR-like_transc_reg"/>
</dbReference>
<dbReference type="PANTHER" id="PTHR30055">
    <property type="entry name" value="HTH-TYPE TRANSCRIPTIONAL REGULATOR RUTR"/>
    <property type="match status" value="1"/>
</dbReference>
<evidence type="ECO:0000259" key="3">
    <source>
        <dbReference type="PROSITE" id="PS50977"/>
    </source>
</evidence>
<dbReference type="PROSITE" id="PS50977">
    <property type="entry name" value="HTH_TETR_2"/>
    <property type="match status" value="1"/>
</dbReference>
<keyword evidence="1 2" id="KW-0238">DNA-binding</keyword>